<dbReference type="OrthoDB" id="6120799at2"/>
<organism evidence="1 2">
    <name type="scientific">Flagellimonas flava</name>
    <dbReference type="NCBI Taxonomy" id="570519"/>
    <lineage>
        <taxon>Bacteria</taxon>
        <taxon>Pseudomonadati</taxon>
        <taxon>Bacteroidota</taxon>
        <taxon>Flavobacteriia</taxon>
        <taxon>Flavobacteriales</taxon>
        <taxon>Flavobacteriaceae</taxon>
        <taxon>Flagellimonas</taxon>
    </lineage>
</organism>
<dbReference type="AlphaFoldDB" id="A0A1M5KEF6"/>
<evidence type="ECO:0000313" key="2">
    <source>
        <dbReference type="Proteomes" id="UP000184532"/>
    </source>
</evidence>
<dbReference type="Proteomes" id="UP000184532">
    <property type="component" value="Unassembled WGS sequence"/>
</dbReference>
<keyword evidence="2" id="KW-1185">Reference proteome</keyword>
<dbReference type="RefSeq" id="WP_073177992.1">
    <property type="nucleotide sequence ID" value="NZ_FQWL01000002.1"/>
</dbReference>
<dbReference type="EMBL" id="FQWL01000002">
    <property type="protein sequence ID" value="SHG51085.1"/>
    <property type="molecule type" value="Genomic_DNA"/>
</dbReference>
<sequence length="210" mass="24333">MQLITDNIKDEQIDRIEHAISAGMEYKEYRELVHQLAENRQTSGPEQLESLINYTELNNRRMKRWDKTIKIDEEVKAKIAKIDTKLTFLVLSESWCGDAAPSLPVMNKITELNPNIGFKIVLRDQNLDLMDQFLTNGSRSIPKLVILDEEKQEVMAEWGPRPSTATQMVQSYKEEHGKLTAEFKQDLQVWYNKDKGKTILSDLLELLPLE</sequence>
<protein>
    <submittedName>
        <fullName evidence="1">Thioredoxin</fullName>
    </submittedName>
</protein>
<accession>A0A1M5KEF6</accession>
<dbReference type="Pfam" id="PF14595">
    <property type="entry name" value="Thioredoxin_9"/>
    <property type="match status" value="1"/>
</dbReference>
<dbReference type="STRING" id="570519.SAMN04488116_1532"/>
<dbReference type="SUPFAM" id="SSF52833">
    <property type="entry name" value="Thioredoxin-like"/>
    <property type="match status" value="1"/>
</dbReference>
<name>A0A1M5KEF6_9FLAO</name>
<evidence type="ECO:0000313" key="1">
    <source>
        <dbReference type="EMBL" id="SHG51085.1"/>
    </source>
</evidence>
<dbReference type="Gene3D" id="3.40.30.10">
    <property type="entry name" value="Glutaredoxin"/>
    <property type="match status" value="1"/>
</dbReference>
<dbReference type="InterPro" id="IPR036249">
    <property type="entry name" value="Thioredoxin-like_sf"/>
</dbReference>
<gene>
    <name evidence="1" type="ORF">SAMN04488116_1532</name>
</gene>
<reference evidence="2" key="1">
    <citation type="submission" date="2016-11" db="EMBL/GenBank/DDBJ databases">
        <authorList>
            <person name="Varghese N."/>
            <person name="Submissions S."/>
        </authorList>
    </citation>
    <scope>NUCLEOTIDE SEQUENCE [LARGE SCALE GENOMIC DNA]</scope>
    <source>
        <strain evidence="2">DSM 22638</strain>
    </source>
</reference>
<proteinExistence type="predicted"/>